<dbReference type="OrthoDB" id="8156917at2"/>
<dbReference type="GO" id="GO:0016491">
    <property type="term" value="F:oxidoreductase activity"/>
    <property type="evidence" value="ECO:0007669"/>
    <property type="project" value="InterPro"/>
</dbReference>
<sequence length="73" mass="7823">MSAGWLTATGLAVSVLPLSVVVEVAGSREMIQRLTNGSELPYLVLRFAAAEPHGTDVPRTPRLPPEVTVRVIE</sequence>
<proteinExistence type="predicted"/>
<reference evidence="1 2" key="1">
    <citation type="submission" date="2015-10" db="EMBL/GenBank/DDBJ databases">
        <authorList>
            <person name="Gilbert D.G."/>
        </authorList>
    </citation>
    <scope>NUCLEOTIDE SEQUENCE [LARGE SCALE GENOMIC DNA]</scope>
    <source>
        <strain evidence="1 2">NRRL B-16712</strain>
    </source>
</reference>
<accession>A0A101JFK8</accession>
<comment type="caution">
    <text evidence="1">The sequence shown here is derived from an EMBL/GenBank/DDBJ whole genome shotgun (WGS) entry which is preliminary data.</text>
</comment>
<organism evidence="1 2">
    <name type="scientific">Actinoplanes awajinensis subsp. mycoplanecinus</name>
    <dbReference type="NCBI Taxonomy" id="135947"/>
    <lineage>
        <taxon>Bacteria</taxon>
        <taxon>Bacillati</taxon>
        <taxon>Actinomycetota</taxon>
        <taxon>Actinomycetes</taxon>
        <taxon>Micromonosporales</taxon>
        <taxon>Micromonosporaceae</taxon>
        <taxon>Actinoplanes</taxon>
    </lineage>
</organism>
<dbReference type="InterPro" id="IPR000415">
    <property type="entry name" value="Nitroreductase-like"/>
</dbReference>
<dbReference type="Proteomes" id="UP000053244">
    <property type="component" value="Unassembled WGS sequence"/>
</dbReference>
<dbReference type="RefSeq" id="WP_067703377.1">
    <property type="nucleotide sequence ID" value="NZ_LLZH01000312.1"/>
</dbReference>
<evidence type="ECO:0000313" key="1">
    <source>
        <dbReference type="EMBL" id="KUL25611.1"/>
    </source>
</evidence>
<dbReference type="Gene3D" id="3.40.109.10">
    <property type="entry name" value="NADH Oxidase"/>
    <property type="match status" value="1"/>
</dbReference>
<protein>
    <submittedName>
        <fullName evidence="1">Uncharacterized protein</fullName>
    </submittedName>
</protein>
<dbReference type="EMBL" id="LLZH01000312">
    <property type="protein sequence ID" value="KUL25611.1"/>
    <property type="molecule type" value="Genomic_DNA"/>
</dbReference>
<name>A0A101JFK8_9ACTN</name>
<dbReference type="AlphaFoldDB" id="A0A101JFK8"/>
<keyword evidence="2" id="KW-1185">Reference proteome</keyword>
<gene>
    <name evidence="1" type="ORF">ADL15_40420</name>
</gene>
<evidence type="ECO:0000313" key="2">
    <source>
        <dbReference type="Proteomes" id="UP000053244"/>
    </source>
</evidence>